<dbReference type="AlphaFoldDB" id="A1CGH6"/>
<dbReference type="eggNOG" id="ENOG502S7C5">
    <property type="taxonomic scope" value="Eukaryota"/>
</dbReference>
<keyword evidence="3" id="KW-1185">Reference proteome</keyword>
<protein>
    <submittedName>
        <fullName evidence="2">Alpha/beta hydrolase, putative</fullName>
    </submittedName>
</protein>
<keyword evidence="2" id="KW-0378">Hydrolase</keyword>
<dbReference type="STRING" id="344612.A1CGH6"/>
<gene>
    <name evidence="2" type="ORF">ACLA_066920</name>
</gene>
<feature type="domain" description="AB hydrolase-1" evidence="1">
    <location>
        <begin position="25"/>
        <end position="264"/>
    </location>
</feature>
<dbReference type="EMBL" id="DS027053">
    <property type="protein sequence ID" value="EAW11056.1"/>
    <property type="molecule type" value="Genomic_DNA"/>
</dbReference>
<dbReference type="InterPro" id="IPR000073">
    <property type="entry name" value="AB_hydrolase_1"/>
</dbReference>
<organism evidence="2 3">
    <name type="scientific">Aspergillus clavatus (strain ATCC 1007 / CBS 513.65 / DSM 816 / NCTC 3887 / NRRL 1 / QM 1276 / 107)</name>
    <dbReference type="NCBI Taxonomy" id="344612"/>
    <lineage>
        <taxon>Eukaryota</taxon>
        <taxon>Fungi</taxon>
        <taxon>Dikarya</taxon>
        <taxon>Ascomycota</taxon>
        <taxon>Pezizomycotina</taxon>
        <taxon>Eurotiomycetes</taxon>
        <taxon>Eurotiomycetidae</taxon>
        <taxon>Eurotiales</taxon>
        <taxon>Aspergillaceae</taxon>
        <taxon>Aspergillus</taxon>
        <taxon>Aspergillus subgen. Fumigati</taxon>
    </lineage>
</organism>
<proteinExistence type="predicted"/>
<reference evidence="2 3" key="1">
    <citation type="journal article" date="2008" name="PLoS Genet.">
        <title>Genomic islands in the pathogenic filamentous fungus Aspergillus fumigatus.</title>
        <authorList>
            <person name="Fedorova N.D."/>
            <person name="Khaldi N."/>
            <person name="Joardar V.S."/>
            <person name="Maiti R."/>
            <person name="Amedeo P."/>
            <person name="Anderson M.J."/>
            <person name="Crabtree J."/>
            <person name="Silva J.C."/>
            <person name="Badger J.H."/>
            <person name="Albarraq A."/>
            <person name="Angiuoli S."/>
            <person name="Bussey H."/>
            <person name="Bowyer P."/>
            <person name="Cotty P.J."/>
            <person name="Dyer P.S."/>
            <person name="Egan A."/>
            <person name="Galens K."/>
            <person name="Fraser-Liggett C.M."/>
            <person name="Haas B.J."/>
            <person name="Inman J.M."/>
            <person name="Kent R."/>
            <person name="Lemieux S."/>
            <person name="Malavazi I."/>
            <person name="Orvis J."/>
            <person name="Roemer T."/>
            <person name="Ronning C.M."/>
            <person name="Sundaram J.P."/>
            <person name="Sutton G."/>
            <person name="Turner G."/>
            <person name="Venter J.C."/>
            <person name="White O.R."/>
            <person name="Whitty B.R."/>
            <person name="Youngman P."/>
            <person name="Wolfe K.H."/>
            <person name="Goldman G.H."/>
            <person name="Wortman J.R."/>
            <person name="Jiang B."/>
            <person name="Denning D.W."/>
            <person name="Nierman W.C."/>
        </authorList>
    </citation>
    <scope>NUCLEOTIDE SEQUENCE [LARGE SCALE GENOMIC DNA]</scope>
    <source>
        <strain evidence="3">ATCC 1007 / CBS 513.65 / DSM 816 / NCTC 3887 / NRRL 1</strain>
    </source>
</reference>
<dbReference type="PANTHER" id="PTHR43798">
    <property type="entry name" value="MONOACYLGLYCEROL LIPASE"/>
    <property type="match status" value="1"/>
</dbReference>
<accession>A1CGH6</accession>
<dbReference type="OMA" id="ILSWGGN"/>
<dbReference type="RefSeq" id="XP_001272482.1">
    <property type="nucleotide sequence ID" value="XM_001272481.1"/>
</dbReference>
<dbReference type="HOGENOM" id="CLU_020336_50_1_1"/>
<dbReference type="OrthoDB" id="408373at2759"/>
<evidence type="ECO:0000259" key="1">
    <source>
        <dbReference type="Pfam" id="PF12697"/>
    </source>
</evidence>
<name>A1CGH6_ASPCL</name>
<dbReference type="VEuPathDB" id="FungiDB:ACLA_066920"/>
<dbReference type="InterPro" id="IPR029058">
    <property type="entry name" value="AB_hydrolase_fold"/>
</dbReference>
<dbReference type="SUPFAM" id="SSF53474">
    <property type="entry name" value="alpha/beta-Hydrolases"/>
    <property type="match status" value="1"/>
</dbReference>
<dbReference type="Pfam" id="PF12697">
    <property type="entry name" value="Abhydrolase_6"/>
    <property type="match status" value="1"/>
</dbReference>
<dbReference type="Gene3D" id="3.40.50.1820">
    <property type="entry name" value="alpha/beta hydrolase"/>
    <property type="match status" value="1"/>
</dbReference>
<dbReference type="GO" id="GO:0016787">
    <property type="term" value="F:hydrolase activity"/>
    <property type="evidence" value="ECO:0007669"/>
    <property type="project" value="UniProtKB-KW"/>
</dbReference>
<sequence length="276" mass="30814">MPSGYASNRLFWKTEAPLVNEHPMIIFIHASWMSTTMWDETVQLLAPNLPNINLVRIDLAGHGKTTSSRNEFSLWDQAENALALLREFNLSKVIITGISMGSAIAIRMALLDQSRFSGLILLASSAKEMTDAQRDSFNQLRDVWISTPTPSEQIMNAAILSWGGNPDLNGPPAMRIKKHLTDRHSGAENIDPVLNSIMRMDSVLGRLGEIHIPVLMIHGENDMNYSLQDAKGIQQRLVNADARLEVIKDEGHLVVHLREASDVAGWMQEFVKRIVT</sequence>
<dbReference type="KEGG" id="act:ACLA_066920"/>
<dbReference type="InterPro" id="IPR050266">
    <property type="entry name" value="AB_hydrolase_sf"/>
</dbReference>
<evidence type="ECO:0000313" key="3">
    <source>
        <dbReference type="Proteomes" id="UP000006701"/>
    </source>
</evidence>
<evidence type="ECO:0000313" key="2">
    <source>
        <dbReference type="EMBL" id="EAW11056.1"/>
    </source>
</evidence>
<dbReference type="GeneID" id="4704549"/>
<dbReference type="Proteomes" id="UP000006701">
    <property type="component" value="Unassembled WGS sequence"/>
</dbReference>